<reference evidence="1" key="1">
    <citation type="journal article" date="2023" name="Mol. Biol. Evol.">
        <title>Third-Generation Sequencing Reveals the Adaptive Role of the Epigenome in Three Deep-Sea Polychaetes.</title>
        <authorList>
            <person name="Perez M."/>
            <person name="Aroh O."/>
            <person name="Sun Y."/>
            <person name="Lan Y."/>
            <person name="Juniper S.K."/>
            <person name="Young C.R."/>
            <person name="Angers B."/>
            <person name="Qian P.Y."/>
        </authorList>
    </citation>
    <scope>NUCLEOTIDE SEQUENCE</scope>
    <source>
        <strain evidence="1">R07B-5</strain>
    </source>
</reference>
<evidence type="ECO:0000313" key="2">
    <source>
        <dbReference type="Proteomes" id="UP001209878"/>
    </source>
</evidence>
<gene>
    <name evidence="1" type="ORF">NP493_242g03054</name>
</gene>
<evidence type="ECO:0000313" key="1">
    <source>
        <dbReference type="EMBL" id="KAK2184972.1"/>
    </source>
</evidence>
<sequence length="66" mass="7372">MVVVATGRWLFQRVICEHVISNILCACHGDNPNCFAYTRKALMSDKHYCHVFNVKSSESSPASPTT</sequence>
<dbReference type="Gene3D" id="2.30.29.30">
    <property type="entry name" value="Pleckstrin-homology domain (PH domain)/Phosphotyrosine-binding domain (PTB)"/>
    <property type="match status" value="1"/>
</dbReference>
<proteinExistence type="predicted"/>
<accession>A0AAD9NYT0</accession>
<dbReference type="InterPro" id="IPR011993">
    <property type="entry name" value="PH-like_dom_sf"/>
</dbReference>
<keyword evidence="2" id="KW-1185">Reference proteome</keyword>
<dbReference type="SUPFAM" id="SSF50729">
    <property type="entry name" value="PH domain-like"/>
    <property type="match status" value="1"/>
</dbReference>
<dbReference type="EMBL" id="JAODUO010000248">
    <property type="protein sequence ID" value="KAK2184972.1"/>
    <property type="molecule type" value="Genomic_DNA"/>
</dbReference>
<comment type="caution">
    <text evidence="1">The sequence shown here is derived from an EMBL/GenBank/DDBJ whole genome shotgun (WGS) entry which is preliminary data.</text>
</comment>
<name>A0AAD9NYT0_RIDPI</name>
<dbReference type="Proteomes" id="UP001209878">
    <property type="component" value="Unassembled WGS sequence"/>
</dbReference>
<dbReference type="AlphaFoldDB" id="A0AAD9NYT0"/>
<organism evidence="1 2">
    <name type="scientific">Ridgeia piscesae</name>
    <name type="common">Tubeworm</name>
    <dbReference type="NCBI Taxonomy" id="27915"/>
    <lineage>
        <taxon>Eukaryota</taxon>
        <taxon>Metazoa</taxon>
        <taxon>Spiralia</taxon>
        <taxon>Lophotrochozoa</taxon>
        <taxon>Annelida</taxon>
        <taxon>Polychaeta</taxon>
        <taxon>Sedentaria</taxon>
        <taxon>Canalipalpata</taxon>
        <taxon>Sabellida</taxon>
        <taxon>Siboglinidae</taxon>
        <taxon>Ridgeia</taxon>
    </lineage>
</organism>
<protein>
    <submittedName>
        <fullName evidence="1">Uncharacterized protein</fullName>
    </submittedName>
</protein>